<dbReference type="Gene3D" id="1.10.8.70">
    <property type="entry name" value="Glutamate-tRNA synthetase, class I, anticodon-binding domain 1"/>
    <property type="match status" value="1"/>
</dbReference>
<feature type="binding site" evidence="8">
    <location>
        <position position="127"/>
    </location>
    <ligand>
        <name>Zn(2+)</name>
        <dbReference type="ChEBI" id="CHEBI:29105"/>
    </ligand>
</feature>
<dbReference type="HAMAP" id="MF_00022">
    <property type="entry name" value="Glu_tRNA_synth_type1"/>
    <property type="match status" value="1"/>
</dbReference>
<keyword evidence="7 8" id="KW-0030">Aminoacyl-tRNA synthetase</keyword>
<feature type="domain" description="Glutamyl/glutaminyl-tRNA synthetase class Ib catalytic" evidence="9">
    <location>
        <begin position="6"/>
        <end position="303"/>
    </location>
</feature>
<dbReference type="InterPro" id="IPR008925">
    <property type="entry name" value="aa_tRNA-synth_I_cd-bd_sf"/>
</dbReference>
<keyword evidence="2 8" id="KW-0963">Cytoplasm</keyword>
<feature type="binding site" evidence="8">
    <location>
        <position position="105"/>
    </location>
    <ligand>
        <name>Zn(2+)</name>
        <dbReference type="ChEBI" id="CHEBI:29105"/>
    </ligand>
</feature>
<dbReference type="Pfam" id="PF19269">
    <property type="entry name" value="Anticodon_2"/>
    <property type="match status" value="1"/>
</dbReference>
<name>A0ABU0Z934_9ACTN</name>
<keyword evidence="8" id="KW-0479">Metal-binding</keyword>
<dbReference type="InterPro" id="IPR020751">
    <property type="entry name" value="aa-tRNA-synth_I_codon-bd_sub2"/>
</dbReference>
<comment type="subcellular location">
    <subcellularLocation>
        <location evidence="8">Cytoplasm</location>
    </subcellularLocation>
</comment>
<dbReference type="PANTHER" id="PTHR43311">
    <property type="entry name" value="GLUTAMATE--TRNA LIGASE"/>
    <property type="match status" value="1"/>
</dbReference>
<gene>
    <name evidence="8 11" type="primary">gltX</name>
    <name evidence="11" type="ORF">RB614_03115</name>
</gene>
<dbReference type="InterPro" id="IPR045462">
    <property type="entry name" value="aa-tRNA-synth_I_cd-bd"/>
</dbReference>
<feature type="domain" description="Aminoacyl-tRNA synthetase class I anticodon-binding" evidence="10">
    <location>
        <begin position="318"/>
        <end position="464"/>
    </location>
</feature>
<organism evidence="11 12">
    <name type="scientific">Phytohabitans maris</name>
    <dbReference type="NCBI Taxonomy" id="3071409"/>
    <lineage>
        <taxon>Bacteria</taxon>
        <taxon>Bacillati</taxon>
        <taxon>Actinomycetota</taxon>
        <taxon>Actinomycetes</taxon>
        <taxon>Micromonosporales</taxon>
        <taxon>Micromonosporaceae</taxon>
    </lineage>
</organism>
<dbReference type="InterPro" id="IPR014729">
    <property type="entry name" value="Rossmann-like_a/b/a_fold"/>
</dbReference>
<dbReference type="InterPro" id="IPR033910">
    <property type="entry name" value="GluRS_core"/>
</dbReference>
<dbReference type="EC" id="6.1.1.17" evidence="8"/>
<dbReference type="GO" id="GO:0004818">
    <property type="term" value="F:glutamate-tRNA ligase activity"/>
    <property type="evidence" value="ECO:0007669"/>
    <property type="project" value="UniProtKB-EC"/>
</dbReference>
<accession>A0ABU0Z934</accession>
<dbReference type="SUPFAM" id="SSF48163">
    <property type="entry name" value="An anticodon-binding domain of class I aminoacyl-tRNA synthetases"/>
    <property type="match status" value="1"/>
</dbReference>
<comment type="function">
    <text evidence="8">Catalyzes the attachment of glutamate to tRNA(Glu) in a two-step reaction: glutamate is first activated by ATP to form Glu-AMP and then transferred to the acceptor end of tRNA(Glu).</text>
</comment>
<feature type="binding site" evidence="8">
    <location>
        <position position="103"/>
    </location>
    <ligand>
        <name>Zn(2+)</name>
        <dbReference type="ChEBI" id="CHEBI:29105"/>
    </ligand>
</feature>
<proteinExistence type="inferred from homology"/>
<evidence type="ECO:0000256" key="6">
    <source>
        <dbReference type="ARBA" id="ARBA00022917"/>
    </source>
</evidence>
<dbReference type="PANTHER" id="PTHR43311:SF2">
    <property type="entry name" value="GLUTAMATE--TRNA LIGASE, MITOCHONDRIAL-RELATED"/>
    <property type="match status" value="1"/>
</dbReference>
<dbReference type="EMBL" id="JAVHUY010000002">
    <property type="protein sequence ID" value="MDQ7903503.1"/>
    <property type="molecule type" value="Genomic_DNA"/>
</dbReference>
<feature type="short sequence motif" description="'HIGH' region" evidence="8">
    <location>
        <begin position="12"/>
        <end position="22"/>
    </location>
</feature>
<keyword evidence="5 8" id="KW-0067">ATP-binding</keyword>
<feature type="binding site" evidence="8">
    <location>
        <position position="125"/>
    </location>
    <ligand>
        <name>Zn(2+)</name>
        <dbReference type="ChEBI" id="CHEBI:29105"/>
    </ligand>
</feature>
<evidence type="ECO:0000313" key="11">
    <source>
        <dbReference type="EMBL" id="MDQ7903503.1"/>
    </source>
</evidence>
<comment type="catalytic activity">
    <reaction evidence="8">
        <text>tRNA(Glu) + L-glutamate + ATP = L-glutamyl-tRNA(Glu) + AMP + diphosphate</text>
        <dbReference type="Rhea" id="RHEA:23540"/>
        <dbReference type="Rhea" id="RHEA-COMP:9663"/>
        <dbReference type="Rhea" id="RHEA-COMP:9680"/>
        <dbReference type="ChEBI" id="CHEBI:29985"/>
        <dbReference type="ChEBI" id="CHEBI:30616"/>
        <dbReference type="ChEBI" id="CHEBI:33019"/>
        <dbReference type="ChEBI" id="CHEBI:78442"/>
        <dbReference type="ChEBI" id="CHEBI:78520"/>
        <dbReference type="ChEBI" id="CHEBI:456215"/>
        <dbReference type="EC" id="6.1.1.17"/>
    </reaction>
</comment>
<dbReference type="InterPro" id="IPR000924">
    <property type="entry name" value="Glu/Gln-tRNA-synth"/>
</dbReference>
<feature type="binding site" evidence="8">
    <location>
        <position position="238"/>
    </location>
    <ligand>
        <name>ATP</name>
        <dbReference type="ChEBI" id="CHEBI:30616"/>
    </ligand>
</feature>
<dbReference type="PROSITE" id="PS00178">
    <property type="entry name" value="AA_TRNA_LIGASE_I"/>
    <property type="match status" value="1"/>
</dbReference>
<dbReference type="NCBIfam" id="TIGR00464">
    <property type="entry name" value="gltX_bact"/>
    <property type="match status" value="1"/>
</dbReference>
<comment type="similarity">
    <text evidence="1 8">Belongs to the class-I aminoacyl-tRNA synthetase family. Glutamate--tRNA ligase type 1 subfamily.</text>
</comment>
<evidence type="ECO:0000256" key="7">
    <source>
        <dbReference type="ARBA" id="ARBA00023146"/>
    </source>
</evidence>
<dbReference type="SUPFAM" id="SSF52374">
    <property type="entry name" value="Nucleotidylyl transferase"/>
    <property type="match status" value="1"/>
</dbReference>
<dbReference type="InterPro" id="IPR001412">
    <property type="entry name" value="aa-tRNA-synth_I_CS"/>
</dbReference>
<protein>
    <recommendedName>
        <fullName evidence="8">Glutamate--tRNA ligase</fullName>
        <ecNumber evidence="8">6.1.1.17</ecNumber>
    </recommendedName>
    <alternativeName>
        <fullName evidence="8">Glutamyl-tRNA synthetase</fullName>
        <shortName evidence="8">GluRS</shortName>
    </alternativeName>
</protein>
<dbReference type="InterPro" id="IPR020058">
    <property type="entry name" value="Glu/Gln-tRNA-synth_Ib_cat-dom"/>
</dbReference>
<dbReference type="RefSeq" id="WP_308710769.1">
    <property type="nucleotide sequence ID" value="NZ_JAVHUY010000002.1"/>
</dbReference>
<dbReference type="Gene3D" id="1.10.10.350">
    <property type="match status" value="1"/>
</dbReference>
<comment type="subunit">
    <text evidence="8">Monomer.</text>
</comment>
<dbReference type="InterPro" id="IPR049940">
    <property type="entry name" value="GluQ/Sye"/>
</dbReference>
<sequence>MDKPGIRVRFAPSPTGMFHVGNARSLLFNWVLARQSGGAMVLRIEDTDAARNRPEWVQGILDAMAWLGAGPEEYEGPLFQSDYASHHQDAISRLLAAGLAYYCDCSREQVVARTGSSHKGYDGFCRDRSLSAGEGRAVRFRTPDEGVTTVVDLVRGKPTFENALIEDFVIARGDGSPVFLLANVVDDMVMGITHVIRAEEHLPNAPKQQLLWEALGAQPPIWAHAPILVNEKRQKLSKRRDRVALEDFRAEGYLADAMRNYLMLLGWAPSGDREIVPWDDIVTEFRLEEVNPSPAFFDVTKLRAFNGDYIRALPVEAFIQACQPWLRGESAPWPAEQYDEDAFAAVAELAQTRVALLSEVVPMVDFLFLSEPALDEVAWAKVMMAATARPLLTAAVAAYETAEWRADALKATLEAIGVEQGLKLGKAQAPVRVAVTGRSVGLPLFESLDVLGRDRTLARLRAALDRLG</sequence>
<dbReference type="InterPro" id="IPR020752">
    <property type="entry name" value="Glu-tRNA-synth_I_codon-bd_sub1"/>
</dbReference>
<dbReference type="InterPro" id="IPR004527">
    <property type="entry name" value="Glu-tRNA-ligase_bac/mito"/>
</dbReference>
<dbReference type="Gene3D" id="3.40.50.620">
    <property type="entry name" value="HUPs"/>
    <property type="match status" value="1"/>
</dbReference>
<reference evidence="11 12" key="1">
    <citation type="submission" date="2023-08" db="EMBL/GenBank/DDBJ databases">
        <title>Phytohabitans sansha sp. nov., isolated from marine sediment.</title>
        <authorList>
            <person name="Zhao Y."/>
            <person name="Yi K."/>
        </authorList>
    </citation>
    <scope>NUCLEOTIDE SEQUENCE [LARGE SCALE GENOMIC DNA]</scope>
    <source>
        <strain evidence="11 12">ZYX-F-186</strain>
    </source>
</reference>
<evidence type="ECO:0000256" key="5">
    <source>
        <dbReference type="ARBA" id="ARBA00022840"/>
    </source>
</evidence>
<evidence type="ECO:0000313" key="12">
    <source>
        <dbReference type="Proteomes" id="UP001230908"/>
    </source>
</evidence>
<evidence type="ECO:0000256" key="3">
    <source>
        <dbReference type="ARBA" id="ARBA00022598"/>
    </source>
</evidence>
<evidence type="ECO:0000259" key="10">
    <source>
        <dbReference type="Pfam" id="PF19269"/>
    </source>
</evidence>
<keyword evidence="3 8" id="KW-0436">Ligase</keyword>
<comment type="cofactor">
    <cofactor evidence="8">
        <name>Zn(2+)</name>
        <dbReference type="ChEBI" id="CHEBI:29105"/>
    </cofactor>
    <text evidence="8">Binds 1 zinc ion per subunit.</text>
</comment>
<evidence type="ECO:0000256" key="1">
    <source>
        <dbReference type="ARBA" id="ARBA00007894"/>
    </source>
</evidence>
<evidence type="ECO:0000256" key="4">
    <source>
        <dbReference type="ARBA" id="ARBA00022741"/>
    </source>
</evidence>
<dbReference type="Pfam" id="PF00749">
    <property type="entry name" value="tRNA-synt_1c"/>
    <property type="match status" value="1"/>
</dbReference>
<feature type="short sequence motif" description="'KMSKS' region" evidence="8">
    <location>
        <begin position="235"/>
        <end position="239"/>
    </location>
</feature>
<dbReference type="CDD" id="cd00808">
    <property type="entry name" value="GluRS_core"/>
    <property type="match status" value="1"/>
</dbReference>
<keyword evidence="8" id="KW-0862">Zinc</keyword>
<keyword evidence="6 8" id="KW-0648">Protein biosynthesis</keyword>
<evidence type="ECO:0000259" key="9">
    <source>
        <dbReference type="Pfam" id="PF00749"/>
    </source>
</evidence>
<keyword evidence="12" id="KW-1185">Reference proteome</keyword>
<dbReference type="PRINTS" id="PR00987">
    <property type="entry name" value="TRNASYNTHGLU"/>
</dbReference>
<dbReference type="Proteomes" id="UP001230908">
    <property type="component" value="Unassembled WGS sequence"/>
</dbReference>
<evidence type="ECO:0000256" key="2">
    <source>
        <dbReference type="ARBA" id="ARBA00022490"/>
    </source>
</evidence>
<evidence type="ECO:0000256" key="8">
    <source>
        <dbReference type="HAMAP-Rule" id="MF_00022"/>
    </source>
</evidence>
<keyword evidence="4 8" id="KW-0547">Nucleotide-binding</keyword>
<comment type="caution">
    <text evidence="11">The sequence shown here is derived from an EMBL/GenBank/DDBJ whole genome shotgun (WGS) entry which is preliminary data.</text>
</comment>